<sequence length="400" mass="45681">MNKRMKFSKEHIIELIASYHENTISHEDTQVLKEWLDSSPDHSKEFANYLTLLKESGAISRLNYLNENEAWMKISASLTKSTKQAKTRTLYSWLPYAAAVAVVFVVSYFMLYQVTSEYDFNKDYNFAEITTVGSKKAILTLDGGKQMILDETLTSVISEKDGTLIEKDSSNSLTYNDNKNDQLRLIHNRINVPRGGEYSLVLADGTKVWMNSESSLKYPVQFAGSTRQVELTGEAYFEVAHNPSHPFIIKARDTEVKVLGTKFNLSAYDDADYIATTLVEGSVELSSLGNKELLKPGYQAVVKRGESEFLIQAVNTNLYTSWVNGVFEFHDHSLEDICHQLSRWYNVEFFFTEKQYRDLRFTGAAKRNKPIDFTLEMIEKMANIKFAIRDDKIIVGRSTD</sequence>
<feature type="domain" description="Protein FecR C-terminal" evidence="3">
    <location>
        <begin position="327"/>
        <end position="395"/>
    </location>
</feature>
<dbReference type="EMBL" id="QQWG01000013">
    <property type="protein sequence ID" value="RRG20386.1"/>
    <property type="molecule type" value="Genomic_DNA"/>
</dbReference>
<feature type="domain" description="FecR protein" evidence="2">
    <location>
        <begin position="189"/>
        <end position="284"/>
    </location>
</feature>
<keyword evidence="5" id="KW-1185">Reference proteome</keyword>
<dbReference type="InterPro" id="IPR006860">
    <property type="entry name" value="FecR"/>
</dbReference>
<reference evidence="4 5" key="1">
    <citation type="submission" date="2018-07" db="EMBL/GenBank/DDBJ databases">
        <title>Draft genome sequence of Ancylomarina sp. M1P.</title>
        <authorList>
            <person name="Yadav S."/>
            <person name="Villanueva L."/>
            <person name="Damste J.S.S."/>
        </authorList>
    </citation>
    <scope>NUCLEOTIDE SEQUENCE [LARGE SCALE GENOMIC DNA]</scope>
    <source>
        <strain evidence="4 5">M1P</strain>
    </source>
</reference>
<dbReference type="InterPro" id="IPR032508">
    <property type="entry name" value="FecR_C"/>
</dbReference>
<evidence type="ECO:0000313" key="5">
    <source>
        <dbReference type="Proteomes" id="UP000285794"/>
    </source>
</evidence>
<dbReference type="PANTHER" id="PTHR30273">
    <property type="entry name" value="PERIPLASMIC SIGNAL SENSOR AND SIGMA FACTOR ACTIVATOR FECR-RELATED"/>
    <property type="match status" value="1"/>
</dbReference>
<proteinExistence type="predicted"/>
<name>A0A425XZ52_9BACT</name>
<keyword evidence="1" id="KW-1133">Transmembrane helix</keyword>
<evidence type="ECO:0000259" key="2">
    <source>
        <dbReference type="Pfam" id="PF04773"/>
    </source>
</evidence>
<keyword evidence="1" id="KW-0812">Transmembrane</keyword>
<feature type="transmembrane region" description="Helical" evidence="1">
    <location>
        <begin position="90"/>
        <end position="111"/>
    </location>
</feature>
<gene>
    <name evidence="4" type="ORF">DWB61_12635</name>
</gene>
<dbReference type="Gene3D" id="3.55.50.30">
    <property type="match status" value="1"/>
</dbReference>
<accession>A0A425XZ52</accession>
<dbReference type="FunFam" id="2.60.120.1440:FF:000001">
    <property type="entry name" value="Putative anti-sigma factor"/>
    <property type="match status" value="1"/>
</dbReference>
<evidence type="ECO:0000256" key="1">
    <source>
        <dbReference type="SAM" id="Phobius"/>
    </source>
</evidence>
<dbReference type="PANTHER" id="PTHR30273:SF2">
    <property type="entry name" value="PROTEIN FECR"/>
    <property type="match status" value="1"/>
</dbReference>
<dbReference type="AlphaFoldDB" id="A0A425XZ52"/>
<dbReference type="Pfam" id="PF04773">
    <property type="entry name" value="FecR"/>
    <property type="match status" value="1"/>
</dbReference>
<comment type="caution">
    <text evidence="4">The sequence shown here is derived from an EMBL/GenBank/DDBJ whole genome shotgun (WGS) entry which is preliminary data.</text>
</comment>
<organism evidence="4 5">
    <name type="scientific">Ancylomarina euxinus</name>
    <dbReference type="NCBI Taxonomy" id="2283627"/>
    <lineage>
        <taxon>Bacteria</taxon>
        <taxon>Pseudomonadati</taxon>
        <taxon>Bacteroidota</taxon>
        <taxon>Bacteroidia</taxon>
        <taxon>Marinilabiliales</taxon>
        <taxon>Marinifilaceae</taxon>
        <taxon>Ancylomarina</taxon>
    </lineage>
</organism>
<dbReference type="Proteomes" id="UP000285794">
    <property type="component" value="Unassembled WGS sequence"/>
</dbReference>
<evidence type="ECO:0000259" key="3">
    <source>
        <dbReference type="Pfam" id="PF16344"/>
    </source>
</evidence>
<dbReference type="InterPro" id="IPR012373">
    <property type="entry name" value="Ferrdict_sens_TM"/>
</dbReference>
<evidence type="ECO:0000313" key="4">
    <source>
        <dbReference type="EMBL" id="RRG20386.1"/>
    </source>
</evidence>
<dbReference type="Pfam" id="PF16344">
    <property type="entry name" value="FecR_C"/>
    <property type="match status" value="1"/>
</dbReference>
<keyword evidence="1" id="KW-0472">Membrane</keyword>
<dbReference type="GO" id="GO:0016989">
    <property type="term" value="F:sigma factor antagonist activity"/>
    <property type="evidence" value="ECO:0007669"/>
    <property type="project" value="TreeGrafter"/>
</dbReference>
<dbReference type="Gene3D" id="2.60.120.1440">
    <property type="match status" value="1"/>
</dbReference>
<protein>
    <submittedName>
        <fullName evidence="4">FecR family protein</fullName>
    </submittedName>
</protein>